<keyword evidence="11" id="KW-0862">Zinc</keyword>
<evidence type="ECO:0000256" key="5">
    <source>
        <dbReference type="ARBA" id="ARBA00012564"/>
    </source>
</evidence>
<dbReference type="Proteomes" id="UP001500842">
    <property type="component" value="Unassembled WGS sequence"/>
</dbReference>
<dbReference type="InterPro" id="IPR042097">
    <property type="entry name" value="Aminopeptidase_N-like_N_sf"/>
</dbReference>
<comment type="cofactor">
    <cofactor evidence="2">
        <name>Zn(2+)</name>
        <dbReference type="ChEBI" id="CHEBI:29105"/>
    </cofactor>
</comment>
<evidence type="ECO:0000313" key="20">
    <source>
        <dbReference type="Proteomes" id="UP001500842"/>
    </source>
</evidence>
<evidence type="ECO:0000256" key="8">
    <source>
        <dbReference type="ARBA" id="ARBA00022670"/>
    </source>
</evidence>
<dbReference type="InterPro" id="IPR001930">
    <property type="entry name" value="Peptidase_M1"/>
</dbReference>
<comment type="subcellular location">
    <subcellularLocation>
        <location evidence="3">Cytoplasm</location>
    </subcellularLocation>
</comment>
<comment type="similarity">
    <text evidence="4">Belongs to the peptidase M1 family.</text>
</comment>
<dbReference type="SUPFAM" id="SSF63737">
    <property type="entry name" value="Leukotriene A4 hydrolase N-terminal domain"/>
    <property type="match status" value="1"/>
</dbReference>
<organism evidence="19 20">
    <name type="scientific">Nocardioides humi</name>
    <dbReference type="NCBI Taxonomy" id="449461"/>
    <lineage>
        <taxon>Bacteria</taxon>
        <taxon>Bacillati</taxon>
        <taxon>Actinomycetota</taxon>
        <taxon>Actinomycetes</taxon>
        <taxon>Propionibacteriales</taxon>
        <taxon>Nocardioidaceae</taxon>
        <taxon>Nocardioides</taxon>
    </lineage>
</organism>
<dbReference type="InterPro" id="IPR027268">
    <property type="entry name" value="Peptidase_M4/M1_CTD_sf"/>
</dbReference>
<keyword evidence="8" id="KW-0645">Protease</keyword>
<dbReference type="EMBL" id="BAAAOR010000009">
    <property type="protein sequence ID" value="GAA1510402.1"/>
    <property type="molecule type" value="Genomic_DNA"/>
</dbReference>
<reference evidence="19 20" key="1">
    <citation type="journal article" date="2019" name="Int. J. Syst. Evol. Microbiol.">
        <title>The Global Catalogue of Microorganisms (GCM) 10K type strain sequencing project: providing services to taxonomists for standard genome sequencing and annotation.</title>
        <authorList>
            <consortium name="The Broad Institute Genomics Platform"/>
            <consortium name="The Broad Institute Genome Sequencing Center for Infectious Disease"/>
            <person name="Wu L."/>
            <person name="Ma J."/>
        </authorList>
    </citation>
    <scope>NUCLEOTIDE SEQUENCE [LARGE SCALE GENOMIC DNA]</scope>
    <source>
        <strain evidence="19 20">JCM 14942</strain>
    </source>
</reference>
<protein>
    <recommendedName>
        <fullName evidence="6">Aminopeptidase N</fullName>
        <ecNumber evidence="5">3.4.11.2</ecNumber>
    </recommendedName>
    <alternativeName>
        <fullName evidence="13">Alanine aminopeptidase</fullName>
    </alternativeName>
    <alternativeName>
        <fullName evidence="14">Lysyl aminopeptidase</fullName>
    </alternativeName>
</protein>
<evidence type="ECO:0000256" key="3">
    <source>
        <dbReference type="ARBA" id="ARBA00004496"/>
    </source>
</evidence>
<evidence type="ECO:0000256" key="12">
    <source>
        <dbReference type="ARBA" id="ARBA00023049"/>
    </source>
</evidence>
<dbReference type="InterPro" id="IPR034015">
    <property type="entry name" value="M1_LTA4H"/>
</dbReference>
<keyword evidence="10" id="KW-0378">Hydrolase</keyword>
<evidence type="ECO:0000256" key="7">
    <source>
        <dbReference type="ARBA" id="ARBA00022490"/>
    </source>
</evidence>
<dbReference type="InterPro" id="IPR045357">
    <property type="entry name" value="Aminopeptidase_N-like_N"/>
</dbReference>
<keyword evidence="9" id="KW-0479">Metal-binding</keyword>
<accession>A0ABN2A5L9</accession>
<name>A0ABN2A5L9_9ACTN</name>
<evidence type="ECO:0000256" key="10">
    <source>
        <dbReference type="ARBA" id="ARBA00022801"/>
    </source>
</evidence>
<feature type="region of interest" description="Disordered" evidence="15">
    <location>
        <begin position="25"/>
        <end position="48"/>
    </location>
</feature>
<dbReference type="InterPro" id="IPR014782">
    <property type="entry name" value="Peptidase_M1_dom"/>
</dbReference>
<dbReference type="CDD" id="cd09603">
    <property type="entry name" value="M1_APN_like"/>
    <property type="match status" value="1"/>
</dbReference>
<feature type="chain" id="PRO_5047276961" description="Aminopeptidase N" evidence="16">
    <location>
        <begin position="19"/>
        <end position="490"/>
    </location>
</feature>
<keyword evidence="7" id="KW-0963">Cytoplasm</keyword>
<dbReference type="RefSeq" id="WP_344111541.1">
    <property type="nucleotide sequence ID" value="NZ_BAAAOR010000009.1"/>
</dbReference>
<evidence type="ECO:0000256" key="16">
    <source>
        <dbReference type="SAM" id="SignalP"/>
    </source>
</evidence>
<proteinExistence type="inferred from homology"/>
<dbReference type="PROSITE" id="PS51257">
    <property type="entry name" value="PROKAR_LIPOPROTEIN"/>
    <property type="match status" value="1"/>
</dbReference>
<dbReference type="Gene3D" id="2.60.40.1730">
    <property type="entry name" value="tricorn interacting facor f3 domain"/>
    <property type="match status" value="1"/>
</dbReference>
<comment type="caution">
    <text evidence="19">The sequence shown here is derived from an EMBL/GenBank/DDBJ whole genome shotgun (WGS) entry which is preliminary data.</text>
</comment>
<evidence type="ECO:0000256" key="1">
    <source>
        <dbReference type="ARBA" id="ARBA00000098"/>
    </source>
</evidence>
<evidence type="ECO:0000256" key="4">
    <source>
        <dbReference type="ARBA" id="ARBA00010136"/>
    </source>
</evidence>
<evidence type="ECO:0000256" key="13">
    <source>
        <dbReference type="ARBA" id="ARBA00029811"/>
    </source>
</evidence>
<sequence>MTRGATAALSLALCLVLAACGGGDTDDPDGPGETDGPASPTSSPSNTAAAGDLAIARNDTRADSVYPDIGNPLVDALHYDLRLTWDPEQDHLAGEETLTFRATGDAERIPLDFNEQLAISHVSVDGTPATFKVEGNDLAVEHPITADEQYELVLEYAGTPATAPAPSARRDFAQGVGWSITPEHETWTLQEPYGAFTWYAVNDQPSDKALYDFTLSVPAPWSGVANGVLTSSTTEGGRSVNSWHLAEPASSYLVTVAFGDFQHTDLESSSGVPIQIWTDADGEATPGQTAYAPEAIDWLEQILGPYPFDSFGLLVVDNDSGMETQTMVTLGDTPYSLSAAVIVHEAAHHWYGDTVTPADWSDVWMNEGMAMYLQGMWEAEQEGIPIAQKMDDWAGFEPDLRAAAGPPGAYDPAQFGDGNIYYGPALMWQELRERIGDERFFEVLREWPAGRANDTADRREYVDWIEETTGEELSSFFDAWLLGRTTPERG</sequence>
<evidence type="ECO:0000256" key="2">
    <source>
        <dbReference type="ARBA" id="ARBA00001947"/>
    </source>
</evidence>
<dbReference type="SUPFAM" id="SSF55486">
    <property type="entry name" value="Metalloproteases ('zincins'), catalytic domain"/>
    <property type="match status" value="1"/>
</dbReference>
<evidence type="ECO:0000259" key="17">
    <source>
        <dbReference type="Pfam" id="PF01433"/>
    </source>
</evidence>
<feature type="domain" description="Peptidase M1 membrane alanine aminopeptidase" evidence="17">
    <location>
        <begin position="305"/>
        <end position="480"/>
    </location>
</feature>
<dbReference type="PRINTS" id="PR00756">
    <property type="entry name" value="ALADIPTASE"/>
</dbReference>
<feature type="signal peptide" evidence="16">
    <location>
        <begin position="1"/>
        <end position="18"/>
    </location>
</feature>
<evidence type="ECO:0000256" key="11">
    <source>
        <dbReference type="ARBA" id="ARBA00022833"/>
    </source>
</evidence>
<dbReference type="Pfam" id="PF01433">
    <property type="entry name" value="Peptidase_M1"/>
    <property type="match status" value="1"/>
</dbReference>
<dbReference type="PANTHER" id="PTHR45726:SF3">
    <property type="entry name" value="LEUKOTRIENE A-4 HYDROLASE"/>
    <property type="match status" value="1"/>
</dbReference>
<keyword evidence="20" id="KW-1185">Reference proteome</keyword>
<keyword evidence="16" id="KW-0732">Signal</keyword>
<evidence type="ECO:0000256" key="15">
    <source>
        <dbReference type="SAM" id="MobiDB-lite"/>
    </source>
</evidence>
<evidence type="ECO:0000256" key="6">
    <source>
        <dbReference type="ARBA" id="ARBA00015611"/>
    </source>
</evidence>
<dbReference type="Gene3D" id="1.10.390.10">
    <property type="entry name" value="Neutral Protease Domain 2"/>
    <property type="match status" value="1"/>
</dbReference>
<dbReference type="Pfam" id="PF17900">
    <property type="entry name" value="Peptidase_M1_N"/>
    <property type="match status" value="1"/>
</dbReference>
<dbReference type="EC" id="3.4.11.2" evidence="5"/>
<feature type="compositionally biased region" description="Low complexity" evidence="15">
    <location>
        <begin position="34"/>
        <end position="48"/>
    </location>
</feature>
<evidence type="ECO:0000259" key="18">
    <source>
        <dbReference type="Pfam" id="PF17900"/>
    </source>
</evidence>
<feature type="domain" description="Aminopeptidase N-like N-terminal" evidence="18">
    <location>
        <begin position="77"/>
        <end position="253"/>
    </location>
</feature>
<evidence type="ECO:0000256" key="9">
    <source>
        <dbReference type="ARBA" id="ARBA00022723"/>
    </source>
</evidence>
<dbReference type="PANTHER" id="PTHR45726">
    <property type="entry name" value="LEUKOTRIENE A-4 HYDROLASE"/>
    <property type="match status" value="1"/>
</dbReference>
<evidence type="ECO:0000256" key="14">
    <source>
        <dbReference type="ARBA" id="ARBA00031533"/>
    </source>
</evidence>
<keyword evidence="12" id="KW-0482">Metalloprotease</keyword>
<comment type="catalytic activity">
    <reaction evidence="1">
        <text>Release of an N-terminal amino acid, Xaa-|-Yaa- from a peptide, amide or arylamide. Xaa is preferably Ala, but may be most amino acids including Pro (slow action). When a terminal hydrophobic residue is followed by a prolyl residue, the two may be released as an intact Xaa-Pro dipeptide.</text>
        <dbReference type="EC" id="3.4.11.2"/>
    </reaction>
</comment>
<gene>
    <name evidence="19" type="ORF">GCM10009788_13510</name>
</gene>
<evidence type="ECO:0000313" key="19">
    <source>
        <dbReference type="EMBL" id="GAA1510402.1"/>
    </source>
</evidence>